<gene>
    <name evidence="2" type="ORF">SEPMUDRAFT_149511</name>
</gene>
<accession>M3AZQ8</accession>
<dbReference type="GeneID" id="27902736"/>
<dbReference type="RefSeq" id="XP_016761123.1">
    <property type="nucleotide sequence ID" value="XM_016905599.1"/>
</dbReference>
<dbReference type="Proteomes" id="UP000016931">
    <property type="component" value="Unassembled WGS sequence"/>
</dbReference>
<name>M3AZQ8_SPHMS</name>
<feature type="compositionally biased region" description="Low complexity" evidence="1">
    <location>
        <begin position="15"/>
        <end position="32"/>
    </location>
</feature>
<evidence type="ECO:0000256" key="1">
    <source>
        <dbReference type="SAM" id="MobiDB-lite"/>
    </source>
</evidence>
<protein>
    <submittedName>
        <fullName evidence="2">Uncharacterized protein</fullName>
    </submittedName>
</protein>
<evidence type="ECO:0000313" key="3">
    <source>
        <dbReference type="Proteomes" id="UP000016931"/>
    </source>
</evidence>
<dbReference type="AlphaFoldDB" id="M3AZQ8"/>
<dbReference type="EMBL" id="KB456264">
    <property type="protein sequence ID" value="EMF13002.1"/>
    <property type="molecule type" value="Genomic_DNA"/>
</dbReference>
<organism evidence="2 3">
    <name type="scientific">Sphaerulina musiva (strain SO2202)</name>
    <name type="common">Poplar stem canker fungus</name>
    <name type="synonym">Septoria musiva</name>
    <dbReference type="NCBI Taxonomy" id="692275"/>
    <lineage>
        <taxon>Eukaryota</taxon>
        <taxon>Fungi</taxon>
        <taxon>Dikarya</taxon>
        <taxon>Ascomycota</taxon>
        <taxon>Pezizomycotina</taxon>
        <taxon>Dothideomycetes</taxon>
        <taxon>Dothideomycetidae</taxon>
        <taxon>Mycosphaerellales</taxon>
        <taxon>Mycosphaerellaceae</taxon>
        <taxon>Sphaerulina</taxon>
    </lineage>
</organism>
<keyword evidence="3" id="KW-1185">Reference proteome</keyword>
<proteinExistence type="predicted"/>
<sequence length="374" mass="40753">MSDYYYYRRAPRPSPRSLRSRSSPPAPATAHTVPPPTPAYSLSIPTVVVGEKRSKSPASTVPPPTPSFTTFPSYRAPTGAARVAVPNATSSSYAATAATADEMLATERMEGPACARDRETIAREMTQGEGRLPYSRAYQPTASNTPRDRVAPAAMEMAEPAEPVIRDPELSVEVNARWLMALATDVEDMFSEKVADIDEATIGMRQVAATLKYVSDFIGIHQDPGTPSPAAQDVIFALQVKFQDYSVTVTDAQQAADMQNLAVILEKRADIANIMPNIELHEMMNSLADHLLQLVSSPAEMVTGMREVAAMLEQDFNGFDSGDGIPTRSLAAQQVHRVAVEKICERDDDDLQKLSNIRALAKIVVESPNAYWQI</sequence>
<dbReference type="HOGENOM" id="CLU_740030_0_0_1"/>
<reference evidence="2 3" key="1">
    <citation type="journal article" date="2012" name="PLoS Pathog.">
        <title>Diverse lifestyles and strategies of plant pathogenesis encoded in the genomes of eighteen Dothideomycetes fungi.</title>
        <authorList>
            <person name="Ohm R.A."/>
            <person name="Feau N."/>
            <person name="Henrissat B."/>
            <person name="Schoch C.L."/>
            <person name="Horwitz B.A."/>
            <person name="Barry K.W."/>
            <person name="Condon B.J."/>
            <person name="Copeland A.C."/>
            <person name="Dhillon B."/>
            <person name="Glaser F."/>
            <person name="Hesse C.N."/>
            <person name="Kosti I."/>
            <person name="LaButti K."/>
            <person name="Lindquist E.A."/>
            <person name="Lucas S."/>
            <person name="Salamov A.A."/>
            <person name="Bradshaw R.E."/>
            <person name="Ciuffetti L."/>
            <person name="Hamelin R.C."/>
            <person name="Kema G.H.J."/>
            <person name="Lawrence C."/>
            <person name="Scott J.A."/>
            <person name="Spatafora J.W."/>
            <person name="Turgeon B.G."/>
            <person name="de Wit P.J.G.M."/>
            <person name="Zhong S."/>
            <person name="Goodwin S.B."/>
            <person name="Grigoriev I.V."/>
        </authorList>
    </citation>
    <scope>NUCLEOTIDE SEQUENCE [LARGE SCALE GENOMIC DNA]</scope>
    <source>
        <strain evidence="2 3">SO2202</strain>
    </source>
</reference>
<feature type="region of interest" description="Disordered" evidence="1">
    <location>
        <begin position="1"/>
        <end position="73"/>
    </location>
</feature>
<evidence type="ECO:0000313" key="2">
    <source>
        <dbReference type="EMBL" id="EMF13002.1"/>
    </source>
</evidence>